<sequence length="119" mass="13828">MYPFNQCTSTRTGKPLSTYQCSFSAQQAADQTKINYGRVMVPYQCERCDYWHLCPEDRHTPCETCDYCTSSEGKPKQLYKSERAAQKRADCLREERGITLSVYECPHHDGWHLTKSCGW</sequence>
<evidence type="ECO:0008006" key="3">
    <source>
        <dbReference type="Google" id="ProtNLM"/>
    </source>
</evidence>
<dbReference type="EMBL" id="BAABWH010000001">
    <property type="protein sequence ID" value="GAA6144485.1"/>
    <property type="molecule type" value="Genomic_DNA"/>
</dbReference>
<name>A0ABP9ZWH0_9GAMM</name>
<evidence type="ECO:0000313" key="2">
    <source>
        <dbReference type="Proteomes" id="UP001481413"/>
    </source>
</evidence>
<evidence type="ECO:0000313" key="1">
    <source>
        <dbReference type="EMBL" id="GAA6144485.1"/>
    </source>
</evidence>
<protein>
    <recommendedName>
        <fullName evidence="3">TNFR-Cys domain-containing protein</fullName>
    </recommendedName>
</protein>
<proteinExistence type="predicted"/>
<dbReference type="RefSeq" id="WP_353293411.1">
    <property type="nucleotide sequence ID" value="NZ_BAABWH010000001.1"/>
</dbReference>
<comment type="caution">
    <text evidence="1">The sequence shown here is derived from an EMBL/GenBank/DDBJ whole genome shotgun (WGS) entry which is preliminary data.</text>
</comment>
<keyword evidence="2" id="KW-1185">Reference proteome</keyword>
<gene>
    <name evidence="1" type="ORF">NBRC116585_06020</name>
</gene>
<accession>A0ABP9ZWH0</accession>
<dbReference type="Proteomes" id="UP001481413">
    <property type="component" value="Unassembled WGS sequence"/>
</dbReference>
<reference evidence="1 2" key="1">
    <citation type="submission" date="2024-04" db="EMBL/GenBank/DDBJ databases">
        <title>Draft genome sequence of Thalassolituus maritimus NBRC 116585.</title>
        <authorList>
            <person name="Miyakawa T."/>
            <person name="Kusuya Y."/>
            <person name="Miura T."/>
        </authorList>
    </citation>
    <scope>NUCLEOTIDE SEQUENCE [LARGE SCALE GENOMIC DNA]</scope>
    <source>
        <strain evidence="1 2">5NW40-0001</strain>
    </source>
</reference>
<organism evidence="1 2">
    <name type="scientific">Thalassolituus maritimus</name>
    <dbReference type="NCBI Taxonomy" id="484498"/>
    <lineage>
        <taxon>Bacteria</taxon>
        <taxon>Pseudomonadati</taxon>
        <taxon>Pseudomonadota</taxon>
        <taxon>Gammaproteobacteria</taxon>
        <taxon>Oceanospirillales</taxon>
        <taxon>Oceanospirillaceae</taxon>
        <taxon>Thalassolituus</taxon>
    </lineage>
</organism>